<evidence type="ECO:0000259" key="1">
    <source>
        <dbReference type="PROSITE" id="PS50913"/>
    </source>
</evidence>
<dbReference type="SMART" id="SM00755">
    <property type="entry name" value="Grip"/>
    <property type="match status" value="1"/>
</dbReference>
<dbReference type="PROSITE" id="PS50913">
    <property type="entry name" value="GRIP"/>
    <property type="match status" value="1"/>
</dbReference>
<reference evidence="2" key="1">
    <citation type="submission" date="2015-12" db="EMBL/GenBank/DDBJ databases">
        <title>De novo transcriptome assembly of four potential Pierce s Disease insect vectors from Arizona vineyards.</title>
        <authorList>
            <person name="Tassone E.E."/>
        </authorList>
    </citation>
    <scope>NUCLEOTIDE SEQUENCE</scope>
</reference>
<dbReference type="EMBL" id="GEDC01028704">
    <property type="protein sequence ID" value="JAS08594.1"/>
    <property type="molecule type" value="Transcribed_RNA"/>
</dbReference>
<dbReference type="SUPFAM" id="SSF101283">
    <property type="entry name" value="GRIP domain"/>
    <property type="match status" value="1"/>
</dbReference>
<dbReference type="GO" id="GO:0031267">
    <property type="term" value="F:small GTPase binding"/>
    <property type="evidence" value="ECO:0007669"/>
    <property type="project" value="TreeGrafter"/>
</dbReference>
<proteinExistence type="predicted"/>
<accession>A0A1B6C5B9</accession>
<dbReference type="AlphaFoldDB" id="A0A1B6C5B9"/>
<feature type="domain" description="GRIP" evidence="1">
    <location>
        <begin position="75"/>
        <end position="122"/>
    </location>
</feature>
<dbReference type="Gene3D" id="1.10.220.60">
    <property type="entry name" value="GRIP domain"/>
    <property type="match status" value="1"/>
</dbReference>
<organism evidence="2">
    <name type="scientific">Clastoptera arizonana</name>
    <name type="common">Arizona spittle bug</name>
    <dbReference type="NCBI Taxonomy" id="38151"/>
    <lineage>
        <taxon>Eukaryota</taxon>
        <taxon>Metazoa</taxon>
        <taxon>Ecdysozoa</taxon>
        <taxon>Arthropoda</taxon>
        <taxon>Hexapoda</taxon>
        <taxon>Insecta</taxon>
        <taxon>Pterygota</taxon>
        <taxon>Neoptera</taxon>
        <taxon>Paraneoptera</taxon>
        <taxon>Hemiptera</taxon>
        <taxon>Auchenorrhyncha</taxon>
        <taxon>Cercopoidea</taxon>
        <taxon>Clastopteridae</taxon>
        <taxon>Clastoptera</taxon>
    </lineage>
</organism>
<sequence>SVQTSDINLEVLETENQLATKAVESGAMSLDMVRRQLTAVTHHLNEQQRQHRQEVAELQRLLTIHNHKKTFMETDLEDCTEMEYLRNVLYEYMMGKEPLVLAKVLAAIVKFDANQIKSVISKEEQRITLLGHLGFG</sequence>
<dbReference type="GO" id="GO:0048193">
    <property type="term" value="P:Golgi vesicle transport"/>
    <property type="evidence" value="ECO:0007669"/>
    <property type="project" value="TreeGrafter"/>
</dbReference>
<dbReference type="PANTHER" id="PTHR19327">
    <property type="entry name" value="GOLGIN"/>
    <property type="match status" value="1"/>
</dbReference>
<dbReference type="PANTHER" id="PTHR19327:SF0">
    <property type="entry name" value="GOLGIN SUBFAMILY A MEMBER 4"/>
    <property type="match status" value="1"/>
</dbReference>
<protein>
    <recommendedName>
        <fullName evidence="1">GRIP domain-containing protein</fullName>
    </recommendedName>
</protein>
<dbReference type="Pfam" id="PF01465">
    <property type="entry name" value="GRIP"/>
    <property type="match status" value="1"/>
</dbReference>
<gene>
    <name evidence="2" type="ORF">g.29607</name>
</gene>
<dbReference type="InterPro" id="IPR000237">
    <property type="entry name" value="GRIP_dom"/>
</dbReference>
<evidence type="ECO:0000313" key="2">
    <source>
        <dbReference type="EMBL" id="JAS08594.1"/>
    </source>
</evidence>
<dbReference type="GO" id="GO:0005794">
    <property type="term" value="C:Golgi apparatus"/>
    <property type="evidence" value="ECO:0007669"/>
    <property type="project" value="TreeGrafter"/>
</dbReference>
<feature type="non-terminal residue" evidence="2">
    <location>
        <position position="1"/>
    </location>
</feature>
<name>A0A1B6C5B9_9HEMI</name>